<dbReference type="Proteomes" id="UP000182762">
    <property type="component" value="Unassembled WGS sequence"/>
</dbReference>
<protein>
    <submittedName>
        <fullName evidence="6">Haloacid dehalogenase superfamily, subfamily IA, variant 3 with third motif having DD or ED/haloacid dehalogenase superfamily, subfamily IA, variant 1 with third motif having Dx(3-4)D or Dx(3-4)E</fullName>
    </submittedName>
</protein>
<dbReference type="Gene3D" id="1.10.150.240">
    <property type="entry name" value="Putative phosphatase, domain 2"/>
    <property type="match status" value="1"/>
</dbReference>
<evidence type="ECO:0000313" key="7">
    <source>
        <dbReference type="Proteomes" id="UP000182762"/>
    </source>
</evidence>
<evidence type="ECO:0000256" key="2">
    <source>
        <dbReference type="ARBA" id="ARBA00006171"/>
    </source>
</evidence>
<dbReference type="Pfam" id="PF00702">
    <property type="entry name" value="Hydrolase"/>
    <property type="match status" value="1"/>
</dbReference>
<dbReference type="InterPro" id="IPR036412">
    <property type="entry name" value="HAD-like_sf"/>
</dbReference>
<dbReference type="SFLD" id="SFLDS00003">
    <property type="entry name" value="Haloacid_Dehalogenase"/>
    <property type="match status" value="1"/>
</dbReference>
<proteinExistence type="inferred from homology"/>
<dbReference type="PANTHER" id="PTHR46193">
    <property type="entry name" value="6-PHOSPHOGLUCONATE PHOSPHATASE"/>
    <property type="match status" value="1"/>
</dbReference>
<dbReference type="SFLD" id="SFLDG01129">
    <property type="entry name" value="C1.5:_HAD__Beta-PGM__Phosphata"/>
    <property type="match status" value="1"/>
</dbReference>
<evidence type="ECO:0000256" key="1">
    <source>
        <dbReference type="ARBA" id="ARBA00001946"/>
    </source>
</evidence>
<dbReference type="PANTHER" id="PTHR46193:SF18">
    <property type="entry name" value="HEXITOL PHOSPHATASE B"/>
    <property type="match status" value="1"/>
</dbReference>
<dbReference type="GeneID" id="93710714"/>
<dbReference type="NCBIfam" id="TIGR01509">
    <property type="entry name" value="HAD-SF-IA-v3"/>
    <property type="match status" value="1"/>
</dbReference>
<accession>A0A1I5ZFZ5</accession>
<dbReference type="InterPro" id="IPR051600">
    <property type="entry name" value="Beta-PGM-like"/>
</dbReference>
<keyword evidence="4" id="KW-0460">Magnesium</keyword>
<dbReference type="InterPro" id="IPR023198">
    <property type="entry name" value="PGP-like_dom2"/>
</dbReference>
<dbReference type="NCBIfam" id="TIGR01549">
    <property type="entry name" value="HAD-SF-IA-v1"/>
    <property type="match status" value="1"/>
</dbReference>
<dbReference type="InterPro" id="IPR023214">
    <property type="entry name" value="HAD_sf"/>
</dbReference>
<evidence type="ECO:0000256" key="4">
    <source>
        <dbReference type="ARBA" id="ARBA00022842"/>
    </source>
</evidence>
<dbReference type="EMBL" id="FOXX01000004">
    <property type="protein sequence ID" value="SFQ55378.1"/>
    <property type="molecule type" value="Genomic_DNA"/>
</dbReference>
<dbReference type="InterPro" id="IPR006439">
    <property type="entry name" value="HAD-SF_hydro_IA"/>
</dbReference>
<comment type="cofactor">
    <cofactor evidence="1">
        <name>Mg(2+)</name>
        <dbReference type="ChEBI" id="CHEBI:18420"/>
    </cofactor>
</comment>
<dbReference type="SUPFAM" id="SSF56784">
    <property type="entry name" value="HAD-like"/>
    <property type="match status" value="1"/>
</dbReference>
<dbReference type="Gene3D" id="3.40.50.1000">
    <property type="entry name" value="HAD superfamily/HAD-like"/>
    <property type="match status" value="1"/>
</dbReference>
<comment type="similarity">
    <text evidence="2">Belongs to the HAD-like hydrolase superfamily. CbbY/CbbZ/Gph/YieH family.</text>
</comment>
<name>A0A1I5ZFZ5_9BACI</name>
<keyword evidence="5" id="KW-0119">Carbohydrate metabolism</keyword>
<comment type="caution">
    <text evidence="6">The sequence shown here is derived from an EMBL/GenBank/DDBJ whole genome shotgun (WGS) entry which is preliminary data.</text>
</comment>
<evidence type="ECO:0000256" key="3">
    <source>
        <dbReference type="ARBA" id="ARBA00022723"/>
    </source>
</evidence>
<dbReference type="CDD" id="cd07505">
    <property type="entry name" value="HAD_BPGM-like"/>
    <property type="match status" value="1"/>
</dbReference>
<evidence type="ECO:0000256" key="5">
    <source>
        <dbReference type="ARBA" id="ARBA00023277"/>
    </source>
</evidence>
<reference evidence="6 7" key="1">
    <citation type="submission" date="2016-10" db="EMBL/GenBank/DDBJ databases">
        <authorList>
            <person name="Varghese N."/>
            <person name="Submissions S."/>
        </authorList>
    </citation>
    <scope>NUCLEOTIDE SEQUENCE [LARGE SCALE GENOMIC DNA]</scope>
    <source>
        <strain evidence="6 7">DSM 13796</strain>
    </source>
</reference>
<keyword evidence="3" id="KW-0479">Metal-binding</keyword>
<gene>
    <name evidence="6" type="ORF">SAMN02745910_02040</name>
</gene>
<keyword evidence="7" id="KW-1185">Reference proteome</keyword>
<dbReference type="PRINTS" id="PR00413">
    <property type="entry name" value="HADHALOGNASE"/>
</dbReference>
<organism evidence="6 7">
    <name type="scientific">Priestia endophytica DSM 13796</name>
    <dbReference type="NCBI Taxonomy" id="1121089"/>
    <lineage>
        <taxon>Bacteria</taxon>
        <taxon>Bacillati</taxon>
        <taxon>Bacillota</taxon>
        <taxon>Bacilli</taxon>
        <taxon>Bacillales</taxon>
        <taxon>Bacillaceae</taxon>
        <taxon>Priestia</taxon>
    </lineage>
</organism>
<dbReference type="RefSeq" id="WP_061804268.1">
    <property type="nucleotide sequence ID" value="NZ_FOXX01000004.1"/>
</dbReference>
<sequence>MKGIIFDFNGTMFQDSHLHEKAWFFMINKYSSKSITDEEILMNIHGRTNNEILTYFISENLTDQEIGELSFEKEAYYRELCLKNKKELKLTEGLVETLDQLKELGMPLTIATATVKENVEFYFEVFHLADWFDFNNVTFDDGSFPGKPEPDIFIIAAKKLGFEPSECLVIEDAVSGLTAAKKAGIGTIIAIDPFGKNRSLFQEKQLGSGGIITDFTNFFEVAASSSI</sequence>
<evidence type="ECO:0000313" key="6">
    <source>
        <dbReference type="EMBL" id="SFQ55378.1"/>
    </source>
</evidence>